<keyword evidence="4 7" id="KW-1133">Transmembrane helix</keyword>
<proteinExistence type="inferred from homology"/>
<comment type="caution">
    <text evidence="10">The sequence shown here is derived from an EMBL/GenBank/DDBJ whole genome shotgun (WGS) entry which is preliminary data.</text>
</comment>
<comment type="similarity">
    <text evidence="6">Belongs to the ABC-4 integral membrane protein family.</text>
</comment>
<protein>
    <submittedName>
        <fullName evidence="10">ABC transporter permease</fullName>
    </submittedName>
</protein>
<evidence type="ECO:0000256" key="4">
    <source>
        <dbReference type="ARBA" id="ARBA00022989"/>
    </source>
</evidence>
<feature type="transmembrane region" description="Helical" evidence="7">
    <location>
        <begin position="379"/>
        <end position="399"/>
    </location>
</feature>
<sequence>MTELIQEIYGTIMRNKLRTLLTGFSVAWGIFMLIVLLGAGNGLIHAFENQSKGMIMNSMKIYPGTTSQPYKGMKEGRSIYLKESDRELTATSFPDHIIHTGATVSKGDVILTYGKEAVSIGINGVFPNYPSLEAIKIKEGRFVNVRDMEERRKIIVLHEKTVKNLFPHTSPIGKYLNAQGVSYQVVGIYTDQNSFSPSALVPFTTLQTIYQKGDSIDNITFTTKGLTNEATNEQFEAEYRQALGLKKQFSPTDEGAIWIWNRFTQYLQQQTATQILHTAIWVIGIFTLLSGIVGVSNIMLITVRERTHEFGIRKALGAKPASILWLIISESVTITTFFGYIGMVAGIAVTEYMNQVAGKQTMDMGVFSMTFFENPTVDLSIAIEATLTLVIAGTLAGLFPARKAARIRPIEALRAD</sequence>
<dbReference type="Pfam" id="PF12704">
    <property type="entry name" value="MacB_PCD"/>
    <property type="match status" value="1"/>
</dbReference>
<evidence type="ECO:0000259" key="9">
    <source>
        <dbReference type="Pfam" id="PF12704"/>
    </source>
</evidence>
<dbReference type="RefSeq" id="WP_118243615.1">
    <property type="nucleotide sequence ID" value="NZ_CAUWCJ010000017.1"/>
</dbReference>
<reference evidence="10 11" key="1">
    <citation type="submission" date="2018-08" db="EMBL/GenBank/DDBJ databases">
        <title>A genome reference for cultivated species of the human gut microbiota.</title>
        <authorList>
            <person name="Zou Y."/>
            <person name="Xue W."/>
            <person name="Luo G."/>
        </authorList>
    </citation>
    <scope>NUCLEOTIDE SEQUENCE [LARGE SCALE GENOMIC DNA]</scope>
    <source>
        <strain evidence="10 11">AM17-44</strain>
    </source>
</reference>
<dbReference type="GO" id="GO:0022857">
    <property type="term" value="F:transmembrane transporter activity"/>
    <property type="evidence" value="ECO:0007669"/>
    <property type="project" value="TreeGrafter"/>
</dbReference>
<dbReference type="InterPro" id="IPR025857">
    <property type="entry name" value="MacB_PCD"/>
</dbReference>
<evidence type="ECO:0000259" key="8">
    <source>
        <dbReference type="Pfam" id="PF02687"/>
    </source>
</evidence>
<dbReference type="PANTHER" id="PTHR30572:SF4">
    <property type="entry name" value="ABC TRANSPORTER PERMEASE YTRF"/>
    <property type="match status" value="1"/>
</dbReference>
<keyword evidence="5 7" id="KW-0472">Membrane</keyword>
<evidence type="ECO:0000256" key="3">
    <source>
        <dbReference type="ARBA" id="ARBA00022692"/>
    </source>
</evidence>
<dbReference type="InterPro" id="IPR050250">
    <property type="entry name" value="Macrolide_Exporter_MacB"/>
</dbReference>
<feature type="domain" description="ABC3 transporter permease C-terminal" evidence="8">
    <location>
        <begin position="282"/>
        <end position="408"/>
    </location>
</feature>
<evidence type="ECO:0000313" key="10">
    <source>
        <dbReference type="EMBL" id="RHH44756.1"/>
    </source>
</evidence>
<evidence type="ECO:0000256" key="5">
    <source>
        <dbReference type="ARBA" id="ARBA00023136"/>
    </source>
</evidence>
<evidence type="ECO:0000313" key="11">
    <source>
        <dbReference type="Proteomes" id="UP000284998"/>
    </source>
</evidence>
<organism evidence="10 11">
    <name type="scientific">Phocaeicola plebeius</name>
    <dbReference type="NCBI Taxonomy" id="310297"/>
    <lineage>
        <taxon>Bacteria</taxon>
        <taxon>Pseudomonadati</taxon>
        <taxon>Bacteroidota</taxon>
        <taxon>Bacteroidia</taxon>
        <taxon>Bacteroidales</taxon>
        <taxon>Bacteroidaceae</taxon>
        <taxon>Phocaeicola</taxon>
    </lineage>
</organism>
<feature type="transmembrane region" description="Helical" evidence="7">
    <location>
        <begin position="279"/>
        <end position="303"/>
    </location>
</feature>
<evidence type="ECO:0000256" key="6">
    <source>
        <dbReference type="ARBA" id="ARBA00038076"/>
    </source>
</evidence>
<dbReference type="InterPro" id="IPR003838">
    <property type="entry name" value="ABC3_permease_C"/>
</dbReference>
<accession>A0A414WZG4</accession>
<dbReference type="GO" id="GO:0005886">
    <property type="term" value="C:plasma membrane"/>
    <property type="evidence" value="ECO:0007669"/>
    <property type="project" value="UniProtKB-SubCell"/>
</dbReference>
<feature type="domain" description="MacB-like periplasmic core" evidence="9">
    <location>
        <begin position="19"/>
        <end position="236"/>
    </location>
</feature>
<name>A0A414WZG4_9BACT</name>
<dbReference type="Pfam" id="PF02687">
    <property type="entry name" value="FtsX"/>
    <property type="match status" value="1"/>
</dbReference>
<dbReference type="Proteomes" id="UP000284998">
    <property type="component" value="Unassembled WGS sequence"/>
</dbReference>
<comment type="subcellular location">
    <subcellularLocation>
        <location evidence="1">Cell membrane</location>
        <topology evidence="1">Multi-pass membrane protein</topology>
    </subcellularLocation>
</comment>
<keyword evidence="3 7" id="KW-0812">Transmembrane</keyword>
<dbReference type="EMBL" id="QRJS01000016">
    <property type="protein sequence ID" value="RHH44756.1"/>
    <property type="molecule type" value="Genomic_DNA"/>
</dbReference>
<evidence type="ECO:0000256" key="2">
    <source>
        <dbReference type="ARBA" id="ARBA00022475"/>
    </source>
</evidence>
<feature type="transmembrane region" description="Helical" evidence="7">
    <location>
        <begin position="323"/>
        <end position="349"/>
    </location>
</feature>
<keyword evidence="2" id="KW-1003">Cell membrane</keyword>
<dbReference type="AlphaFoldDB" id="A0A414WZG4"/>
<dbReference type="PANTHER" id="PTHR30572">
    <property type="entry name" value="MEMBRANE COMPONENT OF TRANSPORTER-RELATED"/>
    <property type="match status" value="1"/>
</dbReference>
<evidence type="ECO:0000256" key="7">
    <source>
        <dbReference type="SAM" id="Phobius"/>
    </source>
</evidence>
<evidence type="ECO:0000256" key="1">
    <source>
        <dbReference type="ARBA" id="ARBA00004651"/>
    </source>
</evidence>
<gene>
    <name evidence="10" type="ORF">DW204_07955</name>
</gene>
<feature type="transmembrane region" description="Helical" evidence="7">
    <location>
        <begin position="20"/>
        <end position="44"/>
    </location>
</feature>